<feature type="transmembrane region" description="Helical" evidence="1">
    <location>
        <begin position="150"/>
        <end position="170"/>
    </location>
</feature>
<evidence type="ECO:0000313" key="2">
    <source>
        <dbReference type="EMBL" id="GIX97816.1"/>
    </source>
</evidence>
<dbReference type="Proteomes" id="UP001054945">
    <property type="component" value="Unassembled WGS sequence"/>
</dbReference>
<dbReference type="EMBL" id="BPLR01004821">
    <property type="protein sequence ID" value="GIX97816.1"/>
    <property type="molecule type" value="Genomic_DNA"/>
</dbReference>
<dbReference type="AlphaFoldDB" id="A0AAV4PL63"/>
<evidence type="ECO:0000313" key="3">
    <source>
        <dbReference type="Proteomes" id="UP001054945"/>
    </source>
</evidence>
<sequence length="334" mass="38441">MSENIELSYVPRLSVDDLNSIEILTADLDNNFSSVCSMLGKDLQEQLDTTEEIIEAINLKIDPHYEIVLMYRNNPRDLNLCDDIYTKAWDSCMMWTEIMEKIFKIRDRLQEITGMLNHVISGRDDPQLDHSDLNQAQSNHCCTGRARRTAVGFILAVIMCTTWIGMTHLLKWAYIIHLQPFNCNCTLANENHSLIIPSTAILEMGSNTSAPKIVAEHSGDKDPDLESFKAPFLMTWFCTACNCLFFPVYLCTRFCSRRTRITARRSILEAMRRFREERTVDYTFFNPINLFSRPLGWNKLHANLYDRQAGCYSSYGTANLQNFLCISSFLGYTP</sequence>
<name>A0AAV4PL63_CAEEX</name>
<keyword evidence="1" id="KW-0472">Membrane</keyword>
<dbReference type="InterPro" id="IPR026505">
    <property type="entry name" value="Solute_c_fam_35_mem_F3/F4"/>
</dbReference>
<gene>
    <name evidence="2" type="primary">SLC35F3</name>
    <name evidence="2" type="ORF">CEXT_510831</name>
</gene>
<organism evidence="2 3">
    <name type="scientific">Caerostris extrusa</name>
    <name type="common">Bark spider</name>
    <name type="synonym">Caerostris bankana</name>
    <dbReference type="NCBI Taxonomy" id="172846"/>
    <lineage>
        <taxon>Eukaryota</taxon>
        <taxon>Metazoa</taxon>
        <taxon>Ecdysozoa</taxon>
        <taxon>Arthropoda</taxon>
        <taxon>Chelicerata</taxon>
        <taxon>Arachnida</taxon>
        <taxon>Araneae</taxon>
        <taxon>Araneomorphae</taxon>
        <taxon>Entelegynae</taxon>
        <taxon>Araneoidea</taxon>
        <taxon>Araneidae</taxon>
        <taxon>Caerostris</taxon>
    </lineage>
</organism>
<keyword evidence="3" id="KW-1185">Reference proteome</keyword>
<comment type="caution">
    <text evidence="2">The sequence shown here is derived from an EMBL/GenBank/DDBJ whole genome shotgun (WGS) entry which is preliminary data.</text>
</comment>
<accession>A0AAV4PL63</accession>
<evidence type="ECO:0000256" key="1">
    <source>
        <dbReference type="SAM" id="Phobius"/>
    </source>
</evidence>
<keyword evidence="1" id="KW-0812">Transmembrane</keyword>
<dbReference type="PANTHER" id="PTHR19346">
    <property type="entry name" value="SUGAR PHOSPHATE TRANSPORTER DOMAIN-CONTAINING PROTEIN"/>
    <property type="match status" value="1"/>
</dbReference>
<proteinExistence type="predicted"/>
<dbReference type="PANTHER" id="PTHR19346:SF4">
    <property type="entry name" value="SUGAR PHOSPHATE TRANSPORTER DOMAIN-CONTAINING PROTEIN"/>
    <property type="match status" value="1"/>
</dbReference>
<protein>
    <submittedName>
        <fullName evidence="2">Thiamine transporter SLC35F3</fullName>
    </submittedName>
</protein>
<feature type="transmembrane region" description="Helical" evidence="1">
    <location>
        <begin position="233"/>
        <end position="255"/>
    </location>
</feature>
<keyword evidence="1" id="KW-1133">Transmembrane helix</keyword>
<reference evidence="2 3" key="1">
    <citation type="submission" date="2021-06" db="EMBL/GenBank/DDBJ databases">
        <title>Caerostris extrusa draft genome.</title>
        <authorList>
            <person name="Kono N."/>
            <person name="Arakawa K."/>
        </authorList>
    </citation>
    <scope>NUCLEOTIDE SEQUENCE [LARGE SCALE GENOMIC DNA]</scope>
</reference>